<keyword evidence="3" id="KW-1185">Reference proteome</keyword>
<evidence type="ECO:0000313" key="3">
    <source>
        <dbReference type="Proteomes" id="UP001055439"/>
    </source>
</evidence>
<dbReference type="EMBL" id="CP097510">
    <property type="protein sequence ID" value="URE25498.1"/>
    <property type="molecule type" value="Genomic_DNA"/>
</dbReference>
<dbReference type="OrthoDB" id="410267at2759"/>
<sequence length="163" mass="17995">MAKKEYSILHNSSTHPLLLLPRLDLLVFLWVKFTCKTCFKLGVTVHQKEGIVSIITHPPPNSYCSDTNKSIDAIKIVSTRVLDMHSERSKSHAVFNANGVLSPQIFLRPSSIPRGQPHEGQPHLTPSARLGVIQRRTNQSPVDDAQENPAMTLPCAGSRPVSV</sequence>
<dbReference type="AlphaFoldDB" id="A0A9E7H684"/>
<gene>
    <name evidence="2" type="ORF">MUK42_26161</name>
</gene>
<proteinExistence type="predicted"/>
<accession>A0A9E7H684</accession>
<feature type="region of interest" description="Disordered" evidence="1">
    <location>
        <begin position="138"/>
        <end position="163"/>
    </location>
</feature>
<name>A0A9E7H684_9LILI</name>
<organism evidence="2 3">
    <name type="scientific">Musa troglodytarum</name>
    <name type="common">fe'i banana</name>
    <dbReference type="NCBI Taxonomy" id="320322"/>
    <lineage>
        <taxon>Eukaryota</taxon>
        <taxon>Viridiplantae</taxon>
        <taxon>Streptophyta</taxon>
        <taxon>Embryophyta</taxon>
        <taxon>Tracheophyta</taxon>
        <taxon>Spermatophyta</taxon>
        <taxon>Magnoliopsida</taxon>
        <taxon>Liliopsida</taxon>
        <taxon>Zingiberales</taxon>
        <taxon>Musaceae</taxon>
        <taxon>Musa</taxon>
    </lineage>
</organism>
<protein>
    <submittedName>
        <fullName evidence="2">Nodulin-like</fullName>
    </submittedName>
</protein>
<dbReference type="Proteomes" id="UP001055439">
    <property type="component" value="Chromosome 8"/>
</dbReference>
<evidence type="ECO:0000313" key="2">
    <source>
        <dbReference type="EMBL" id="URE25498.1"/>
    </source>
</evidence>
<evidence type="ECO:0000256" key="1">
    <source>
        <dbReference type="SAM" id="MobiDB-lite"/>
    </source>
</evidence>
<reference evidence="2" key="1">
    <citation type="submission" date="2022-05" db="EMBL/GenBank/DDBJ databases">
        <title>The Musa troglodytarum L. genome provides insights into the mechanism of non-climacteric behaviour and enrichment of carotenoids.</title>
        <authorList>
            <person name="Wang J."/>
        </authorList>
    </citation>
    <scope>NUCLEOTIDE SEQUENCE</scope>
    <source>
        <tissue evidence="2">Leaf</tissue>
    </source>
</reference>